<evidence type="ECO:0000313" key="3">
    <source>
        <dbReference type="Proteomes" id="UP001059596"/>
    </source>
</evidence>
<sequence length="199" mass="22494">MCKINLAWTLGIVLTAMVSGTTRTTTREPTTIESIVIRVPTPRPLCIRPPQCIPHSPRVCGRFPNGECQRFSNICALLALNRHRNPLQVVHTRELDCRGSRGVGAENRRPCYHPCPARPVACKRTPPAEEICVRSRNLQSCKLLANNCQLLNQNCHARPRNNWHRTDKRRCGNRTVGDKPDVCEKLPVPVTSRPRLRNT</sequence>
<accession>A0A9Q0BIM4</accession>
<protein>
    <submittedName>
        <fullName evidence="2">Uncharacterized protein</fullName>
    </submittedName>
</protein>
<comment type="caution">
    <text evidence="2">The sequence shown here is derived from an EMBL/GenBank/DDBJ whole genome shotgun (WGS) entry which is preliminary data.</text>
</comment>
<organism evidence="2 3">
    <name type="scientific">Drosophila gunungcola</name>
    <name type="common">fruit fly</name>
    <dbReference type="NCBI Taxonomy" id="103775"/>
    <lineage>
        <taxon>Eukaryota</taxon>
        <taxon>Metazoa</taxon>
        <taxon>Ecdysozoa</taxon>
        <taxon>Arthropoda</taxon>
        <taxon>Hexapoda</taxon>
        <taxon>Insecta</taxon>
        <taxon>Pterygota</taxon>
        <taxon>Neoptera</taxon>
        <taxon>Endopterygota</taxon>
        <taxon>Diptera</taxon>
        <taxon>Brachycera</taxon>
        <taxon>Muscomorpha</taxon>
        <taxon>Ephydroidea</taxon>
        <taxon>Drosophilidae</taxon>
        <taxon>Drosophila</taxon>
        <taxon>Sophophora</taxon>
    </lineage>
</organism>
<gene>
    <name evidence="2" type="ORF">M5D96_013948</name>
</gene>
<proteinExistence type="predicted"/>
<keyword evidence="3" id="KW-1185">Reference proteome</keyword>
<evidence type="ECO:0000256" key="1">
    <source>
        <dbReference type="SAM" id="SignalP"/>
    </source>
</evidence>
<feature type="chain" id="PRO_5040301758" evidence="1">
    <location>
        <begin position="21"/>
        <end position="199"/>
    </location>
</feature>
<dbReference type="Proteomes" id="UP001059596">
    <property type="component" value="Unassembled WGS sequence"/>
</dbReference>
<evidence type="ECO:0000313" key="2">
    <source>
        <dbReference type="EMBL" id="KAI8033291.1"/>
    </source>
</evidence>
<dbReference type="OrthoDB" id="8037742at2759"/>
<dbReference type="EMBL" id="JAMKOV010000153">
    <property type="protein sequence ID" value="KAI8033291.1"/>
    <property type="molecule type" value="Genomic_DNA"/>
</dbReference>
<keyword evidence="1" id="KW-0732">Signal</keyword>
<name>A0A9Q0BIM4_9MUSC</name>
<feature type="signal peptide" evidence="1">
    <location>
        <begin position="1"/>
        <end position="20"/>
    </location>
</feature>
<dbReference type="AlphaFoldDB" id="A0A9Q0BIM4"/>
<reference evidence="2" key="1">
    <citation type="journal article" date="2023" name="Genome Biol. Evol.">
        <title>Long-read-based Genome Assembly of Drosophila gunungcola Reveals Fewer Chemosensory Genes in Flower-breeding Species.</title>
        <authorList>
            <person name="Negi A."/>
            <person name="Liao B.Y."/>
            <person name="Yeh S.D."/>
        </authorList>
    </citation>
    <scope>NUCLEOTIDE SEQUENCE</scope>
    <source>
        <strain evidence="2">Sukarami</strain>
    </source>
</reference>